<keyword evidence="1" id="KW-0472">Membrane</keyword>
<gene>
    <name evidence="3" type="primary">xcpT_4</name>
    <name evidence="3" type="ORF">V22_01180</name>
</gene>
<dbReference type="PROSITE" id="PS00409">
    <property type="entry name" value="PROKAR_NTER_METHYL"/>
    <property type="match status" value="1"/>
</dbReference>
<proteinExistence type="predicted"/>
<sequence length="351" mass="38204">MLIQFNHRNSGFTLVELLVVIAIISLLIALLLPAVQQAREAARRSQCKNNLKQIGLALHNYHDGYSTFPPRMYGHQSSAKWPSDTTPIDQLIPRVGALVAILPYMEQANLFREIGSEPTYVWDTSSDAYRRQVPGYLCPSDPLTLHASTFGHNNYGFSIGDSVYGGPNPSGGYLYANVQRDTRGIFGFETRVRIRDITDGTSNTLMVAEFVRPPADNAFGRTSSTAWNQSPVSCKATFDGQQYATSMTSPERSRGTRWPDGREEYCAVNTILPPNSAACHASNSQGYFTVQSRHFGGAQGLMADGSVHFFSENIDSGDLSVSSPAPDETGPSPYGVWGALGSKAGGEVAEF</sequence>
<dbReference type="AlphaFoldDB" id="A0A517T3H0"/>
<dbReference type="NCBIfam" id="TIGR04294">
    <property type="entry name" value="pre_pil_HX9DG"/>
    <property type="match status" value="1"/>
</dbReference>
<evidence type="ECO:0000313" key="3">
    <source>
        <dbReference type="EMBL" id="QDT62920.1"/>
    </source>
</evidence>
<dbReference type="OrthoDB" id="241541at2"/>
<evidence type="ECO:0000256" key="1">
    <source>
        <dbReference type="SAM" id="Phobius"/>
    </source>
</evidence>
<dbReference type="Pfam" id="PF07963">
    <property type="entry name" value="N_methyl"/>
    <property type="match status" value="1"/>
</dbReference>
<dbReference type="SUPFAM" id="SSF54523">
    <property type="entry name" value="Pili subunits"/>
    <property type="match status" value="1"/>
</dbReference>
<dbReference type="InterPro" id="IPR011453">
    <property type="entry name" value="DUF1559"/>
</dbReference>
<dbReference type="NCBIfam" id="TIGR02532">
    <property type="entry name" value="IV_pilin_GFxxxE"/>
    <property type="match status" value="1"/>
</dbReference>
<reference evidence="3 4" key="1">
    <citation type="submission" date="2019-02" db="EMBL/GenBank/DDBJ databases">
        <title>Deep-cultivation of Planctomycetes and their phenomic and genomic characterization uncovers novel biology.</title>
        <authorList>
            <person name="Wiegand S."/>
            <person name="Jogler M."/>
            <person name="Boedeker C."/>
            <person name="Pinto D."/>
            <person name="Vollmers J."/>
            <person name="Rivas-Marin E."/>
            <person name="Kohn T."/>
            <person name="Peeters S.H."/>
            <person name="Heuer A."/>
            <person name="Rast P."/>
            <person name="Oberbeckmann S."/>
            <person name="Bunk B."/>
            <person name="Jeske O."/>
            <person name="Meyerdierks A."/>
            <person name="Storesund J.E."/>
            <person name="Kallscheuer N."/>
            <person name="Luecker S."/>
            <person name="Lage O.M."/>
            <person name="Pohl T."/>
            <person name="Merkel B.J."/>
            <person name="Hornburger P."/>
            <person name="Mueller R.-W."/>
            <person name="Bruemmer F."/>
            <person name="Labrenz M."/>
            <person name="Spormann A.M."/>
            <person name="Op den Camp H."/>
            <person name="Overmann J."/>
            <person name="Amann R."/>
            <person name="Jetten M.S.M."/>
            <person name="Mascher T."/>
            <person name="Medema M.H."/>
            <person name="Devos D.P."/>
            <person name="Kaster A.-K."/>
            <person name="Ovreas L."/>
            <person name="Rohde M."/>
            <person name="Galperin M.Y."/>
            <person name="Jogler C."/>
        </authorList>
    </citation>
    <scope>NUCLEOTIDE SEQUENCE [LARGE SCALE GENOMIC DNA]</scope>
    <source>
        <strain evidence="3 4">V22</strain>
    </source>
</reference>
<dbReference type="InterPro" id="IPR027558">
    <property type="entry name" value="Pre_pil_HX9DG_C"/>
</dbReference>
<accession>A0A517T3H0</accession>
<name>A0A517T3H0_9PLAN</name>
<dbReference type="PANTHER" id="PTHR30093:SF2">
    <property type="entry name" value="TYPE II SECRETION SYSTEM PROTEIN H"/>
    <property type="match status" value="1"/>
</dbReference>
<protein>
    <submittedName>
        <fullName evidence="3">Type II secretion system protein G</fullName>
    </submittedName>
</protein>
<dbReference type="EMBL" id="CP036316">
    <property type="protein sequence ID" value="QDT62920.1"/>
    <property type="molecule type" value="Genomic_DNA"/>
</dbReference>
<evidence type="ECO:0000259" key="2">
    <source>
        <dbReference type="Pfam" id="PF07596"/>
    </source>
</evidence>
<dbReference type="InterPro" id="IPR045584">
    <property type="entry name" value="Pilin-like"/>
</dbReference>
<feature type="transmembrane region" description="Helical" evidence="1">
    <location>
        <begin position="12"/>
        <end position="35"/>
    </location>
</feature>
<dbReference type="KEGG" id="chya:V22_01180"/>
<dbReference type="RefSeq" id="WP_145258817.1">
    <property type="nucleotide sequence ID" value="NZ_CP036316.1"/>
</dbReference>
<organism evidence="3 4">
    <name type="scientific">Calycomorphotria hydatis</name>
    <dbReference type="NCBI Taxonomy" id="2528027"/>
    <lineage>
        <taxon>Bacteria</taxon>
        <taxon>Pseudomonadati</taxon>
        <taxon>Planctomycetota</taxon>
        <taxon>Planctomycetia</taxon>
        <taxon>Planctomycetales</taxon>
        <taxon>Planctomycetaceae</taxon>
        <taxon>Calycomorphotria</taxon>
    </lineage>
</organism>
<keyword evidence="1" id="KW-1133">Transmembrane helix</keyword>
<dbReference type="Pfam" id="PF07596">
    <property type="entry name" value="SBP_bac_10"/>
    <property type="match status" value="1"/>
</dbReference>
<dbReference type="Gene3D" id="3.30.700.10">
    <property type="entry name" value="Glycoprotein, Type 4 Pilin"/>
    <property type="match status" value="1"/>
</dbReference>
<dbReference type="Proteomes" id="UP000319976">
    <property type="component" value="Chromosome"/>
</dbReference>
<keyword evidence="1" id="KW-0812">Transmembrane</keyword>
<feature type="domain" description="DUF1559" evidence="2">
    <location>
        <begin position="36"/>
        <end position="316"/>
    </location>
</feature>
<evidence type="ECO:0000313" key="4">
    <source>
        <dbReference type="Proteomes" id="UP000319976"/>
    </source>
</evidence>
<keyword evidence="4" id="KW-1185">Reference proteome</keyword>
<dbReference type="PANTHER" id="PTHR30093">
    <property type="entry name" value="GENERAL SECRETION PATHWAY PROTEIN G"/>
    <property type="match status" value="1"/>
</dbReference>
<dbReference type="InterPro" id="IPR012902">
    <property type="entry name" value="N_methyl_site"/>
</dbReference>